<dbReference type="EMBL" id="RZUL01000002">
    <property type="protein sequence ID" value="RVT41744.1"/>
    <property type="molecule type" value="Genomic_DNA"/>
</dbReference>
<dbReference type="OrthoDB" id="5405281at2"/>
<dbReference type="InterPro" id="IPR036852">
    <property type="entry name" value="Peptidase_S8/S53_dom_sf"/>
</dbReference>
<protein>
    <submittedName>
        <fullName evidence="9">Peptidase S8</fullName>
    </submittedName>
</protein>
<dbReference type="GO" id="GO:0006508">
    <property type="term" value="P:proteolysis"/>
    <property type="evidence" value="ECO:0007669"/>
    <property type="project" value="UniProtKB-KW"/>
</dbReference>
<organism evidence="9 10">
    <name type="scientific">Sphingobium algorifonticola</name>
    <dbReference type="NCBI Taxonomy" id="2008318"/>
    <lineage>
        <taxon>Bacteria</taxon>
        <taxon>Pseudomonadati</taxon>
        <taxon>Pseudomonadota</taxon>
        <taxon>Alphaproteobacteria</taxon>
        <taxon>Sphingomonadales</taxon>
        <taxon>Sphingomonadaceae</taxon>
        <taxon>Sphingobium</taxon>
    </lineage>
</organism>
<feature type="active site" description="Charge relay system" evidence="6">
    <location>
        <position position="70"/>
    </location>
</feature>
<dbReference type="GO" id="GO:0004252">
    <property type="term" value="F:serine-type endopeptidase activity"/>
    <property type="evidence" value="ECO:0007669"/>
    <property type="project" value="UniProtKB-UniRule"/>
</dbReference>
<sequence>MFRTAEYERSDGPVAHGAVTAYEAGASGAGVTVGIIDSGIATANVEFTGRISAASRDFAGNDTIEDADGHGTAVATVLAAARNDRRTLGVAWGATILALRTDSPNSCAAPGDGVTESGCSHGTTAIAQALDHARTNGARVVNISLGGGGIPANLRAAVDRATAAGVIIVVSAGNDAQAAPDAFATSIVDAGLGRGLVIIAGSVDADGIKSSYANGAQGYEQATLSALGSRVLSQDNSGEQFRYTGTSFSAPQIAGAAALLAQAFPNLTGAQIVDLLLRSATDAGTSGADALYGRGVLNIARAFAPVGSTSLAGSAQPVSLDNNAALSSAMGDATGQSAARVAITDSYGRAYAMDLGQTFAQASPRLSLAPSLQSMQRNIAATAGPMAVAMTIAPGGPALDRVTSLTLTGRDARQARLLSGSVISRLGRDTFFALGLSQGAAGLVGRIAGAAQPAFLVSGDARETLGFAHGADGAVAVRQMIGLRTAITATSEQGHVWDGRNGLLPIQAEQREQDRARYARFGVAIDRQAGDWQLGAGLSFLREDATLLGARFGPAIGGVAGRSLFLDLSTRYVPDARWSVGLAWRQGWTRATVAAEGRARLTSNGWTVDGERRGLFVAADRLAVRLSQPLRVESGGLTLNLPTEYDYATGMARSAPVTLGLAPRGRQIDGEAVYAIPVGAGWMSSNLYWRRQSGNLAWFPDDIGGAMRYTIGF</sequence>
<reference evidence="9 10" key="1">
    <citation type="submission" date="2019-01" db="EMBL/GenBank/DDBJ databases">
        <authorList>
            <person name="Chen W.-M."/>
        </authorList>
    </citation>
    <scope>NUCLEOTIDE SEQUENCE [LARGE SCALE GENOMIC DNA]</scope>
    <source>
        <strain evidence="9 10">TLA-22</strain>
    </source>
</reference>
<feature type="domain" description="Peptidase S8/S53" evidence="8">
    <location>
        <begin position="28"/>
        <end position="295"/>
    </location>
</feature>
<accession>A0A437J8C1</accession>
<dbReference type="InterPro" id="IPR050131">
    <property type="entry name" value="Peptidase_S8_subtilisin-like"/>
</dbReference>
<comment type="caution">
    <text evidence="9">The sequence shown here is derived from an EMBL/GenBank/DDBJ whole genome shotgun (WGS) entry which is preliminary data.</text>
</comment>
<dbReference type="Gene3D" id="3.40.50.200">
    <property type="entry name" value="Peptidase S8/S53 domain"/>
    <property type="match status" value="1"/>
</dbReference>
<evidence type="ECO:0000313" key="9">
    <source>
        <dbReference type="EMBL" id="RVT41744.1"/>
    </source>
</evidence>
<dbReference type="InterPro" id="IPR000209">
    <property type="entry name" value="Peptidase_S8/S53_dom"/>
</dbReference>
<dbReference type="PROSITE" id="PS00138">
    <property type="entry name" value="SUBTILASE_SER"/>
    <property type="match status" value="1"/>
</dbReference>
<evidence type="ECO:0000256" key="5">
    <source>
        <dbReference type="ARBA" id="ARBA00022825"/>
    </source>
</evidence>
<dbReference type="AlphaFoldDB" id="A0A437J8C1"/>
<dbReference type="PROSITE" id="PS51892">
    <property type="entry name" value="SUBTILASE"/>
    <property type="match status" value="1"/>
</dbReference>
<dbReference type="PANTHER" id="PTHR43806">
    <property type="entry name" value="PEPTIDASE S8"/>
    <property type="match status" value="1"/>
</dbReference>
<evidence type="ECO:0000313" key="10">
    <source>
        <dbReference type="Proteomes" id="UP000282977"/>
    </source>
</evidence>
<dbReference type="PANTHER" id="PTHR43806:SF11">
    <property type="entry name" value="CEREVISIN-RELATED"/>
    <property type="match status" value="1"/>
</dbReference>
<evidence type="ECO:0000256" key="2">
    <source>
        <dbReference type="ARBA" id="ARBA00022670"/>
    </source>
</evidence>
<keyword evidence="2 6" id="KW-0645">Protease</keyword>
<evidence type="ECO:0000256" key="7">
    <source>
        <dbReference type="RuleBase" id="RU003355"/>
    </source>
</evidence>
<evidence type="ECO:0000256" key="1">
    <source>
        <dbReference type="ARBA" id="ARBA00011073"/>
    </source>
</evidence>
<dbReference type="InterPro" id="IPR023828">
    <property type="entry name" value="Peptidase_S8_Ser-AS"/>
</dbReference>
<dbReference type="PRINTS" id="PR00723">
    <property type="entry name" value="SUBTILISIN"/>
</dbReference>
<evidence type="ECO:0000256" key="6">
    <source>
        <dbReference type="PROSITE-ProRule" id="PRU01240"/>
    </source>
</evidence>
<dbReference type="RefSeq" id="WP_127689709.1">
    <property type="nucleotide sequence ID" value="NZ_RZUL01000002.1"/>
</dbReference>
<comment type="similarity">
    <text evidence="1 6 7">Belongs to the peptidase S8 family.</text>
</comment>
<gene>
    <name evidence="9" type="ORF">ENE74_05535</name>
</gene>
<feature type="active site" description="Charge relay system" evidence="6">
    <location>
        <position position="37"/>
    </location>
</feature>
<dbReference type="InterPro" id="IPR023827">
    <property type="entry name" value="Peptidase_S8_Asp-AS"/>
</dbReference>
<proteinExistence type="inferred from homology"/>
<evidence type="ECO:0000259" key="8">
    <source>
        <dbReference type="Pfam" id="PF00082"/>
    </source>
</evidence>
<dbReference type="CDD" id="cd04848">
    <property type="entry name" value="Peptidases_S8_Autotransporter_serine_protease_like"/>
    <property type="match status" value="1"/>
</dbReference>
<dbReference type="PROSITE" id="PS00136">
    <property type="entry name" value="SUBTILASE_ASP"/>
    <property type="match status" value="1"/>
</dbReference>
<evidence type="ECO:0000256" key="4">
    <source>
        <dbReference type="ARBA" id="ARBA00022801"/>
    </source>
</evidence>
<feature type="active site" description="Charge relay system" evidence="6">
    <location>
        <position position="247"/>
    </location>
</feature>
<keyword evidence="5 6" id="KW-0720">Serine protease</keyword>
<keyword evidence="4 6" id="KW-0378">Hydrolase</keyword>
<dbReference type="Proteomes" id="UP000282977">
    <property type="component" value="Unassembled WGS sequence"/>
</dbReference>
<evidence type="ECO:0000256" key="3">
    <source>
        <dbReference type="ARBA" id="ARBA00022729"/>
    </source>
</evidence>
<dbReference type="SUPFAM" id="SSF52743">
    <property type="entry name" value="Subtilisin-like"/>
    <property type="match status" value="1"/>
</dbReference>
<dbReference type="InterPro" id="IPR034061">
    <property type="entry name" value="Peptidases_S8_Autotransporter"/>
</dbReference>
<dbReference type="Pfam" id="PF00082">
    <property type="entry name" value="Peptidase_S8"/>
    <property type="match status" value="1"/>
</dbReference>
<name>A0A437J8C1_9SPHN</name>
<keyword evidence="3" id="KW-0732">Signal</keyword>
<keyword evidence="10" id="KW-1185">Reference proteome</keyword>
<dbReference type="InterPro" id="IPR015500">
    <property type="entry name" value="Peptidase_S8_subtilisin-rel"/>
</dbReference>